<evidence type="ECO:0000256" key="7">
    <source>
        <dbReference type="ARBA" id="ARBA00022737"/>
    </source>
</evidence>
<dbReference type="Pfam" id="PF00085">
    <property type="entry name" value="Thioredoxin"/>
    <property type="match status" value="2"/>
</dbReference>
<evidence type="ECO:0000256" key="12">
    <source>
        <dbReference type="PIRSR" id="PIRSR605792-51"/>
    </source>
</evidence>
<name>A0A167FDN5_9ASCO</name>
<dbReference type="RefSeq" id="XP_018737643.1">
    <property type="nucleotide sequence ID" value="XM_018879758.1"/>
</dbReference>
<evidence type="ECO:0000313" key="18">
    <source>
        <dbReference type="Proteomes" id="UP000189580"/>
    </source>
</evidence>
<comment type="catalytic activity">
    <reaction evidence="1 14">
        <text>Catalyzes the rearrangement of -S-S- bonds in proteins.</text>
        <dbReference type="EC" id="5.3.4.1"/>
    </reaction>
</comment>
<dbReference type="Proteomes" id="UP000189580">
    <property type="component" value="Chromosome b"/>
</dbReference>
<feature type="domain" description="Thioredoxin" evidence="16">
    <location>
        <begin position="8"/>
        <end position="127"/>
    </location>
</feature>
<dbReference type="CDD" id="cd02961">
    <property type="entry name" value="PDI_a_family"/>
    <property type="match status" value="1"/>
</dbReference>
<keyword evidence="6 14" id="KW-0732">Signal</keyword>
<comment type="function">
    <text evidence="2">Participates in the folding of proteins containing disulfide bonds, may be involved in glycosylation, prolyl hydroxylation and triglyceride transfer.</text>
</comment>
<evidence type="ECO:0000256" key="3">
    <source>
        <dbReference type="ARBA" id="ARBA00004319"/>
    </source>
</evidence>
<dbReference type="SUPFAM" id="SSF52833">
    <property type="entry name" value="Thioredoxin-like"/>
    <property type="match status" value="4"/>
</dbReference>
<dbReference type="InterPro" id="IPR017937">
    <property type="entry name" value="Thioredoxin_CS"/>
</dbReference>
<dbReference type="GO" id="GO:0034976">
    <property type="term" value="P:response to endoplasmic reticulum stress"/>
    <property type="evidence" value="ECO:0007669"/>
    <property type="project" value="TreeGrafter"/>
</dbReference>
<feature type="compositionally biased region" description="Basic and acidic residues" evidence="15">
    <location>
        <begin position="490"/>
        <end position="516"/>
    </location>
</feature>
<dbReference type="PROSITE" id="PS51352">
    <property type="entry name" value="THIOREDOXIN_2"/>
    <property type="match status" value="2"/>
</dbReference>
<keyword evidence="18" id="KW-1185">Reference proteome</keyword>
<dbReference type="FunFam" id="3.40.30.10:FF:000154">
    <property type="entry name" value="Protein disulfide-isomerase"/>
    <property type="match status" value="1"/>
</dbReference>
<evidence type="ECO:0000256" key="8">
    <source>
        <dbReference type="ARBA" id="ARBA00022824"/>
    </source>
</evidence>
<protein>
    <recommendedName>
        <fullName evidence="5 14">Protein disulfide-isomerase</fullName>
        <ecNumber evidence="5 14">5.3.4.1</ecNumber>
    </recommendedName>
</protein>
<evidence type="ECO:0000256" key="13">
    <source>
        <dbReference type="RuleBase" id="RU004208"/>
    </source>
</evidence>
<dbReference type="PRINTS" id="PR00421">
    <property type="entry name" value="THIOREDOXIN"/>
</dbReference>
<evidence type="ECO:0000259" key="16">
    <source>
        <dbReference type="PROSITE" id="PS51352"/>
    </source>
</evidence>
<feature type="chain" id="PRO_5007749145" description="Protein disulfide-isomerase" evidence="14">
    <location>
        <begin position="20"/>
        <end position="516"/>
    </location>
</feature>
<dbReference type="PANTHER" id="PTHR18929:SF132">
    <property type="entry name" value="PROTEIN DISULFIDE-ISOMERASE A3"/>
    <property type="match status" value="1"/>
</dbReference>
<dbReference type="NCBIfam" id="TIGR01126">
    <property type="entry name" value="pdi_dom"/>
    <property type="match status" value="1"/>
</dbReference>
<dbReference type="PROSITE" id="PS00194">
    <property type="entry name" value="THIOREDOXIN_1"/>
    <property type="match status" value="2"/>
</dbReference>
<keyword evidence="8" id="KW-0256">Endoplasmic reticulum</keyword>
<evidence type="ECO:0000256" key="2">
    <source>
        <dbReference type="ARBA" id="ARBA00002692"/>
    </source>
</evidence>
<dbReference type="CDD" id="cd02981">
    <property type="entry name" value="PDI_b_family"/>
    <property type="match status" value="1"/>
</dbReference>
<feature type="region of interest" description="Disordered" evidence="15">
    <location>
        <begin position="488"/>
        <end position="516"/>
    </location>
</feature>
<feature type="domain" description="Thioredoxin" evidence="16">
    <location>
        <begin position="342"/>
        <end position="473"/>
    </location>
</feature>
<dbReference type="FunFam" id="3.40.30.10:FF:000017">
    <property type="entry name" value="Protein disulfide-isomerase A4"/>
    <property type="match status" value="1"/>
</dbReference>
<dbReference type="GeneID" id="30034740"/>
<evidence type="ECO:0000256" key="6">
    <source>
        <dbReference type="ARBA" id="ARBA00022729"/>
    </source>
</evidence>
<reference evidence="17 18" key="1">
    <citation type="submission" date="2016-02" db="EMBL/GenBank/DDBJ databases">
        <title>Complete genome sequence and transcriptome regulation of the pentose utilising yeast Sugiyamaella lignohabitans.</title>
        <authorList>
            <person name="Bellasio M."/>
            <person name="Peymann A."/>
            <person name="Valli M."/>
            <person name="Sipitzky M."/>
            <person name="Graf A."/>
            <person name="Sauer M."/>
            <person name="Marx H."/>
            <person name="Mattanovich D."/>
        </authorList>
    </citation>
    <scope>NUCLEOTIDE SEQUENCE [LARGE SCALE GENOMIC DNA]</scope>
    <source>
        <strain evidence="17 18">CBS 10342</strain>
    </source>
</reference>
<feature type="disulfide bond" description="Redox-active" evidence="12">
    <location>
        <begin position="392"/>
        <end position="395"/>
    </location>
</feature>
<dbReference type="GO" id="GO:0003756">
    <property type="term" value="F:protein disulfide isomerase activity"/>
    <property type="evidence" value="ECO:0007669"/>
    <property type="project" value="UniProtKB-EC"/>
</dbReference>
<dbReference type="InterPro" id="IPR005792">
    <property type="entry name" value="Prot_disulphide_isomerase"/>
</dbReference>
<dbReference type="EMBL" id="CP014503">
    <property type="protein sequence ID" value="ANB15166.1"/>
    <property type="molecule type" value="Genomic_DNA"/>
</dbReference>
<dbReference type="Pfam" id="PF13848">
    <property type="entry name" value="Thioredoxin_6"/>
    <property type="match status" value="1"/>
</dbReference>
<evidence type="ECO:0000313" key="17">
    <source>
        <dbReference type="EMBL" id="ANB15166.1"/>
    </source>
</evidence>
<keyword evidence="7" id="KW-0677">Repeat</keyword>
<dbReference type="InterPro" id="IPR005788">
    <property type="entry name" value="PDI_thioredoxin-like_dom"/>
</dbReference>
<feature type="disulfide bond" description="Redox-active" evidence="12">
    <location>
        <begin position="49"/>
        <end position="52"/>
    </location>
</feature>
<dbReference type="InterPro" id="IPR013766">
    <property type="entry name" value="Thioredoxin_domain"/>
</dbReference>
<dbReference type="GO" id="GO:0005788">
    <property type="term" value="C:endoplasmic reticulum lumen"/>
    <property type="evidence" value="ECO:0007669"/>
    <property type="project" value="UniProtKB-SubCell"/>
</dbReference>
<evidence type="ECO:0000256" key="4">
    <source>
        <dbReference type="ARBA" id="ARBA00006347"/>
    </source>
</evidence>
<dbReference type="CDD" id="cd02982">
    <property type="entry name" value="PDI_b'_family"/>
    <property type="match status" value="1"/>
</dbReference>
<comment type="subcellular location">
    <subcellularLocation>
        <location evidence="3">Endoplasmic reticulum lumen</location>
    </subcellularLocation>
</comment>
<dbReference type="GO" id="GO:0006457">
    <property type="term" value="P:protein folding"/>
    <property type="evidence" value="ECO:0007669"/>
    <property type="project" value="TreeGrafter"/>
</dbReference>
<accession>A0A167FDN5</accession>
<evidence type="ECO:0000256" key="15">
    <source>
        <dbReference type="SAM" id="MobiDB-lite"/>
    </source>
</evidence>
<evidence type="ECO:0000256" key="14">
    <source>
        <dbReference type="RuleBase" id="RU361130"/>
    </source>
</evidence>
<evidence type="ECO:0000256" key="10">
    <source>
        <dbReference type="ARBA" id="ARBA00023235"/>
    </source>
</evidence>
<proteinExistence type="inferred from homology"/>
<keyword evidence="10 14" id="KW-0413">Isomerase</keyword>
<dbReference type="AlphaFoldDB" id="A0A167FDN5"/>
<organism evidence="17 18">
    <name type="scientific">Sugiyamaella lignohabitans</name>
    <dbReference type="NCBI Taxonomy" id="796027"/>
    <lineage>
        <taxon>Eukaryota</taxon>
        <taxon>Fungi</taxon>
        <taxon>Dikarya</taxon>
        <taxon>Ascomycota</taxon>
        <taxon>Saccharomycotina</taxon>
        <taxon>Dipodascomycetes</taxon>
        <taxon>Dipodascales</taxon>
        <taxon>Trichomonascaceae</taxon>
        <taxon>Sugiyamaella</taxon>
    </lineage>
</organism>
<dbReference type="NCBIfam" id="TIGR01130">
    <property type="entry name" value="ER_PDI_fam"/>
    <property type="match status" value="1"/>
</dbReference>
<comment type="similarity">
    <text evidence="4 13">Belongs to the protein disulfide isomerase family.</text>
</comment>
<evidence type="ECO:0000256" key="1">
    <source>
        <dbReference type="ARBA" id="ARBA00001182"/>
    </source>
</evidence>
<evidence type="ECO:0000256" key="9">
    <source>
        <dbReference type="ARBA" id="ARBA00023157"/>
    </source>
</evidence>
<dbReference type="InterPro" id="IPR036249">
    <property type="entry name" value="Thioredoxin-like_sf"/>
</dbReference>
<dbReference type="OrthoDB" id="427280at2759"/>
<dbReference type="Gene3D" id="3.40.30.10">
    <property type="entry name" value="Glutaredoxin"/>
    <property type="match status" value="4"/>
</dbReference>
<dbReference type="KEGG" id="slb:AWJ20_2790"/>
<dbReference type="EC" id="5.3.4.1" evidence="5 14"/>
<gene>
    <name evidence="17" type="primary">PDI1</name>
    <name evidence="17" type="ORF">AWJ20_2790</name>
</gene>
<evidence type="ECO:0000256" key="5">
    <source>
        <dbReference type="ARBA" id="ARBA00012723"/>
    </source>
</evidence>
<dbReference type="PANTHER" id="PTHR18929">
    <property type="entry name" value="PROTEIN DISULFIDE ISOMERASE"/>
    <property type="match status" value="1"/>
</dbReference>
<sequence>MKLSSSLLTFMAVLASVSASDVVQLTGEAFDKFVKDNAVVMAEFYAPWCGHCQALAPEYEEAATELKKNGIPIAKVDCTVEEALCADQKIQGFPTIKVFHGDVDKVSTYPGARKADAIVSYMNRQALPAVSTVDAKSIEKFTSSDPVVVVGFFSEKTHNQTFTGLAESLRDKYIFGASSDSKLAAKYGVKDSGVVVFKNFEDAAAQDEPYATFLPSEDIKFDEDSIKKFITVESFPTFGEVGPATFTDYATSDIPLFYVFADNDQDREDIKGYLKPLLSKLKGKVNIGFIDANQYGGHAGNVNLVESWPAVAIQDFKNNHKYVHSQDDEITKKSLQKYVDAYLAGDLEPSIKSEDVPETQPEGVTKVVGKSYNDIVLDDEKDVLIEFYAPWCGHCKNLAPTYEELGSLIKGDSNLSSQVVVAKLDHTVNEVPDEIRGYPTIKLYPAGKKSEPIDYSGPRTFEGLAKFIQEKGTHQVDILAVKAAAAAGSADKDAAASDKSTEKADKAADKIDHDDL</sequence>
<keyword evidence="9 12" id="KW-1015">Disulfide bond</keyword>
<feature type="signal peptide" evidence="14">
    <location>
        <begin position="1"/>
        <end position="19"/>
    </location>
</feature>
<dbReference type="CDD" id="cd02995">
    <property type="entry name" value="PDI_a_PDI_a'_C"/>
    <property type="match status" value="1"/>
</dbReference>
<evidence type="ECO:0000256" key="11">
    <source>
        <dbReference type="ARBA" id="ARBA00023284"/>
    </source>
</evidence>
<keyword evidence="11 12" id="KW-0676">Redox-active center</keyword>